<feature type="non-terminal residue" evidence="1">
    <location>
        <position position="1"/>
    </location>
</feature>
<organism evidence="1 2">
    <name type="scientific">Setomelanomma holmii</name>
    <dbReference type="NCBI Taxonomy" id="210430"/>
    <lineage>
        <taxon>Eukaryota</taxon>
        <taxon>Fungi</taxon>
        <taxon>Dikarya</taxon>
        <taxon>Ascomycota</taxon>
        <taxon>Pezizomycotina</taxon>
        <taxon>Dothideomycetes</taxon>
        <taxon>Pleosporomycetidae</taxon>
        <taxon>Pleosporales</taxon>
        <taxon>Pleosporineae</taxon>
        <taxon>Phaeosphaeriaceae</taxon>
        <taxon>Setomelanomma</taxon>
    </lineage>
</organism>
<comment type="caution">
    <text evidence="1">The sequence shown here is derived from an EMBL/GenBank/DDBJ whole genome shotgun (WGS) entry which is preliminary data.</text>
</comment>
<keyword evidence="2" id="KW-1185">Reference proteome</keyword>
<evidence type="ECO:0000313" key="1">
    <source>
        <dbReference type="EMBL" id="KAF2026641.1"/>
    </source>
</evidence>
<sequence length="174" mass="18683">SLMPTCNIVTSVGMLGYGLHFDQVAASLVQKFRNGAPTAIILDYGSTDSRSEKPASACMSAPRDSYKRDSNRLIKLAWQFRVPVIFSSASLDRSMSITDNIASKRYQCFAGASKTLISDRLKAAKDTGCGKPVPALTEPTIDAATRIVAQIGPEPILEAVLATLDFNVLIADRA</sequence>
<accession>A0A9P4LHC3</accession>
<feature type="non-terminal residue" evidence="1">
    <location>
        <position position="174"/>
    </location>
</feature>
<proteinExistence type="predicted"/>
<protein>
    <submittedName>
        <fullName evidence="1">Uncharacterized protein</fullName>
    </submittedName>
</protein>
<name>A0A9P4LHC3_9PLEO</name>
<dbReference type="Proteomes" id="UP000799777">
    <property type="component" value="Unassembled WGS sequence"/>
</dbReference>
<dbReference type="EMBL" id="ML978239">
    <property type="protein sequence ID" value="KAF2026641.1"/>
    <property type="molecule type" value="Genomic_DNA"/>
</dbReference>
<dbReference type="AlphaFoldDB" id="A0A9P4LHC3"/>
<evidence type="ECO:0000313" key="2">
    <source>
        <dbReference type="Proteomes" id="UP000799777"/>
    </source>
</evidence>
<gene>
    <name evidence="1" type="ORF">EK21DRAFT_14529</name>
</gene>
<reference evidence="1" key="1">
    <citation type="journal article" date="2020" name="Stud. Mycol.">
        <title>101 Dothideomycetes genomes: a test case for predicting lifestyles and emergence of pathogens.</title>
        <authorList>
            <person name="Haridas S."/>
            <person name="Albert R."/>
            <person name="Binder M."/>
            <person name="Bloem J."/>
            <person name="Labutti K."/>
            <person name="Salamov A."/>
            <person name="Andreopoulos B."/>
            <person name="Baker S."/>
            <person name="Barry K."/>
            <person name="Bills G."/>
            <person name="Bluhm B."/>
            <person name="Cannon C."/>
            <person name="Castanera R."/>
            <person name="Culley D."/>
            <person name="Daum C."/>
            <person name="Ezra D."/>
            <person name="Gonzalez J."/>
            <person name="Henrissat B."/>
            <person name="Kuo A."/>
            <person name="Liang C."/>
            <person name="Lipzen A."/>
            <person name="Lutzoni F."/>
            <person name="Magnuson J."/>
            <person name="Mondo S."/>
            <person name="Nolan M."/>
            <person name="Ohm R."/>
            <person name="Pangilinan J."/>
            <person name="Park H.-J."/>
            <person name="Ramirez L."/>
            <person name="Alfaro M."/>
            <person name="Sun H."/>
            <person name="Tritt A."/>
            <person name="Yoshinaga Y."/>
            <person name="Zwiers L.-H."/>
            <person name="Turgeon B."/>
            <person name="Goodwin S."/>
            <person name="Spatafora J."/>
            <person name="Crous P."/>
            <person name="Grigoriev I."/>
        </authorList>
    </citation>
    <scope>NUCLEOTIDE SEQUENCE</scope>
    <source>
        <strain evidence="1">CBS 110217</strain>
    </source>
</reference>
<dbReference type="OrthoDB" id="5863171at2759"/>